<evidence type="ECO:0000256" key="3">
    <source>
        <dbReference type="ARBA" id="ARBA00023027"/>
    </source>
</evidence>
<dbReference type="Pfam" id="PF03446">
    <property type="entry name" value="NAD_binding_2"/>
    <property type="match status" value="1"/>
</dbReference>
<dbReference type="PIRSF" id="PIRSF000103">
    <property type="entry name" value="HIBADH"/>
    <property type="match status" value="1"/>
</dbReference>
<name>A0ABW0ZWI2_9ACTN</name>
<dbReference type="Gene3D" id="1.10.1040.10">
    <property type="entry name" value="N-(1-d-carboxylethyl)-l-norvaline Dehydrogenase, domain 2"/>
    <property type="match status" value="1"/>
</dbReference>
<feature type="domain" description="3-hydroxyisobutyrate dehydrogenase-like NAD-binding" evidence="5">
    <location>
        <begin position="187"/>
        <end position="284"/>
    </location>
</feature>
<dbReference type="Gene3D" id="3.40.50.720">
    <property type="entry name" value="NAD(P)-binding Rossmann-like Domain"/>
    <property type="match status" value="1"/>
</dbReference>
<dbReference type="InterPro" id="IPR008927">
    <property type="entry name" value="6-PGluconate_DH-like_C_sf"/>
</dbReference>
<gene>
    <name evidence="6" type="ORF">ACFPZN_06850</name>
</gene>
<dbReference type="Pfam" id="PF14833">
    <property type="entry name" value="NAD_binding_11"/>
    <property type="match status" value="1"/>
</dbReference>
<keyword evidence="3" id="KW-0520">NAD</keyword>
<dbReference type="EC" id="1.1.-.-" evidence="6"/>
<dbReference type="Proteomes" id="UP001596074">
    <property type="component" value="Unassembled WGS sequence"/>
</dbReference>
<comment type="similarity">
    <text evidence="1">Belongs to the HIBADH-related family.</text>
</comment>
<evidence type="ECO:0000313" key="6">
    <source>
        <dbReference type="EMBL" id="MFC5745320.1"/>
    </source>
</evidence>
<evidence type="ECO:0000313" key="7">
    <source>
        <dbReference type="Proteomes" id="UP001596074"/>
    </source>
</evidence>
<dbReference type="PANTHER" id="PTHR43060">
    <property type="entry name" value="3-HYDROXYISOBUTYRATE DEHYDROGENASE-LIKE 1, MITOCHONDRIAL-RELATED"/>
    <property type="match status" value="1"/>
</dbReference>
<protein>
    <submittedName>
        <fullName evidence="6">NAD(P)-dependent oxidoreductase</fullName>
        <ecNumber evidence="6">1.1.-.-</ecNumber>
    </submittedName>
</protein>
<feature type="domain" description="6-phosphogluconate dehydrogenase NADP-binding" evidence="4">
    <location>
        <begin position="21"/>
        <end position="184"/>
    </location>
</feature>
<dbReference type="InterPro" id="IPR029154">
    <property type="entry name" value="HIBADH-like_NADP-bd"/>
</dbReference>
<dbReference type="RefSeq" id="WP_378280944.1">
    <property type="nucleotide sequence ID" value="NZ_JBHSON010000007.1"/>
</dbReference>
<organism evidence="6 7">
    <name type="scientific">Actinomadura rugatobispora</name>
    <dbReference type="NCBI Taxonomy" id="1994"/>
    <lineage>
        <taxon>Bacteria</taxon>
        <taxon>Bacillati</taxon>
        <taxon>Actinomycetota</taxon>
        <taxon>Actinomycetes</taxon>
        <taxon>Streptosporangiales</taxon>
        <taxon>Thermomonosporaceae</taxon>
        <taxon>Actinomadura</taxon>
    </lineage>
</organism>
<evidence type="ECO:0000256" key="1">
    <source>
        <dbReference type="ARBA" id="ARBA00009080"/>
    </source>
</evidence>
<dbReference type="SUPFAM" id="SSF51735">
    <property type="entry name" value="NAD(P)-binding Rossmann-fold domains"/>
    <property type="match status" value="1"/>
</dbReference>
<dbReference type="PANTHER" id="PTHR43060:SF15">
    <property type="entry name" value="3-HYDROXYISOBUTYRATE DEHYDROGENASE-LIKE 1, MITOCHONDRIAL-RELATED"/>
    <property type="match status" value="1"/>
</dbReference>
<dbReference type="InterPro" id="IPR006115">
    <property type="entry name" value="6PGDH_NADP-bd"/>
</dbReference>
<keyword evidence="7" id="KW-1185">Reference proteome</keyword>
<evidence type="ECO:0000259" key="5">
    <source>
        <dbReference type="Pfam" id="PF14833"/>
    </source>
</evidence>
<dbReference type="SUPFAM" id="SSF48179">
    <property type="entry name" value="6-phosphogluconate dehydrogenase C-terminal domain-like"/>
    <property type="match status" value="1"/>
</dbReference>
<evidence type="ECO:0000256" key="2">
    <source>
        <dbReference type="ARBA" id="ARBA00023002"/>
    </source>
</evidence>
<evidence type="ECO:0000259" key="4">
    <source>
        <dbReference type="Pfam" id="PF03446"/>
    </source>
</evidence>
<dbReference type="PROSITE" id="PS00895">
    <property type="entry name" value="3_HYDROXYISOBUT_DH"/>
    <property type="match status" value="1"/>
</dbReference>
<comment type="caution">
    <text evidence="6">The sequence shown here is derived from an EMBL/GenBank/DDBJ whole genome shotgun (WGS) entry which is preliminary data.</text>
</comment>
<dbReference type="InterPro" id="IPR002204">
    <property type="entry name" value="3-OH-isobutyrate_DH-rel_CS"/>
</dbReference>
<dbReference type="EMBL" id="JBHSON010000007">
    <property type="protein sequence ID" value="MFC5745320.1"/>
    <property type="molecule type" value="Genomic_DNA"/>
</dbReference>
<proteinExistence type="inferred from homology"/>
<dbReference type="InterPro" id="IPR013328">
    <property type="entry name" value="6PGD_dom2"/>
</dbReference>
<dbReference type="GO" id="GO:0016491">
    <property type="term" value="F:oxidoreductase activity"/>
    <property type="evidence" value="ECO:0007669"/>
    <property type="project" value="UniProtKB-KW"/>
</dbReference>
<reference evidence="7" key="1">
    <citation type="journal article" date="2019" name="Int. J. Syst. Evol. Microbiol.">
        <title>The Global Catalogue of Microorganisms (GCM) 10K type strain sequencing project: providing services to taxonomists for standard genome sequencing and annotation.</title>
        <authorList>
            <consortium name="The Broad Institute Genomics Platform"/>
            <consortium name="The Broad Institute Genome Sequencing Center for Infectious Disease"/>
            <person name="Wu L."/>
            <person name="Ma J."/>
        </authorList>
    </citation>
    <scope>NUCLEOTIDE SEQUENCE [LARGE SCALE GENOMIC DNA]</scope>
    <source>
        <strain evidence="7">KCTC 42087</strain>
    </source>
</reference>
<accession>A0ABW0ZWI2</accession>
<dbReference type="InterPro" id="IPR036291">
    <property type="entry name" value="NAD(P)-bd_dom_sf"/>
</dbReference>
<sequence length="301" mass="30584">MSASTPPPAATAPDAPGLALRVGFIGLGNMGAGMARNVRAAGVETVVYDTRAEAVAELTDLGATAAAHSGEACLGVEVLCVAVFDETQVRAALLGDATGPGALTTAAPGTVIAIHSTVSAAFVRELADIAMRQDVHVIDVAMTGGGDVAARAGTLTFMVGGPTRAVQRCRPVLDLMASNVFHVGETGAGVSAKIVNNFLATSNVALVREALAIARGCGFDESLLEVIGAGGVGSSWVSNNWDRIRAQEETYTTGREGMARMWAKDLALAAGLAGQHDVPTPIADFLIEHIVPEVGAQGLTG</sequence>
<keyword evidence="2 6" id="KW-0560">Oxidoreductase</keyword>
<dbReference type="InterPro" id="IPR015815">
    <property type="entry name" value="HIBADH-related"/>
</dbReference>